<keyword evidence="1" id="KW-0560">Oxidoreductase</keyword>
<dbReference type="InterPro" id="IPR016161">
    <property type="entry name" value="Ald_DH/histidinol_DH"/>
</dbReference>
<dbReference type="OrthoDB" id="310895at2759"/>
<organism evidence="3 4">
    <name type="scientific">Penicillium cataractarum</name>
    <dbReference type="NCBI Taxonomy" id="2100454"/>
    <lineage>
        <taxon>Eukaryota</taxon>
        <taxon>Fungi</taxon>
        <taxon>Dikarya</taxon>
        <taxon>Ascomycota</taxon>
        <taxon>Pezizomycotina</taxon>
        <taxon>Eurotiomycetes</taxon>
        <taxon>Eurotiomycetidae</taxon>
        <taxon>Eurotiales</taxon>
        <taxon>Aspergillaceae</taxon>
        <taxon>Penicillium</taxon>
    </lineage>
</organism>
<dbReference type="EMBL" id="JAPZBS010000001">
    <property type="protein sequence ID" value="KAJ5388937.1"/>
    <property type="molecule type" value="Genomic_DNA"/>
</dbReference>
<gene>
    <name evidence="3" type="ORF">N7496_000005</name>
</gene>
<dbReference type="Pfam" id="PF00171">
    <property type="entry name" value="Aldedh"/>
    <property type="match status" value="1"/>
</dbReference>
<reference evidence="3" key="2">
    <citation type="journal article" date="2023" name="IMA Fungus">
        <title>Comparative genomic study of the Penicillium genus elucidates a diverse pangenome and 15 lateral gene transfer events.</title>
        <authorList>
            <person name="Petersen C."/>
            <person name="Sorensen T."/>
            <person name="Nielsen M.R."/>
            <person name="Sondergaard T.E."/>
            <person name="Sorensen J.L."/>
            <person name="Fitzpatrick D.A."/>
            <person name="Frisvad J.C."/>
            <person name="Nielsen K.L."/>
        </authorList>
    </citation>
    <scope>NUCLEOTIDE SEQUENCE</scope>
    <source>
        <strain evidence="3">IBT 29864</strain>
    </source>
</reference>
<evidence type="ECO:0000256" key="1">
    <source>
        <dbReference type="ARBA" id="ARBA00023002"/>
    </source>
</evidence>
<dbReference type="GO" id="GO:0009450">
    <property type="term" value="P:gamma-aminobutyric acid catabolic process"/>
    <property type="evidence" value="ECO:0007669"/>
    <property type="project" value="TreeGrafter"/>
</dbReference>
<dbReference type="RefSeq" id="XP_056559665.1">
    <property type="nucleotide sequence ID" value="XM_056692936.1"/>
</dbReference>
<comment type="caution">
    <text evidence="3">The sequence shown here is derived from an EMBL/GenBank/DDBJ whole genome shotgun (WGS) entry which is preliminary data.</text>
</comment>
<evidence type="ECO:0000313" key="3">
    <source>
        <dbReference type="EMBL" id="KAJ5388937.1"/>
    </source>
</evidence>
<dbReference type="InterPro" id="IPR016163">
    <property type="entry name" value="Ald_DH_C"/>
</dbReference>
<sequence>MANETESRLAGYFFSKDLRAIWDVARRLEVRMVGFNTANIRAAEAPFCGIKESRVGKERSKYDLAEFQIIKNLTLGGM</sequence>
<dbReference type="PANTHER" id="PTHR43353">
    <property type="entry name" value="SUCCINATE-SEMIALDEHYDE DEHYDROGENASE, MITOCHONDRIAL"/>
    <property type="match status" value="1"/>
</dbReference>
<evidence type="ECO:0000259" key="2">
    <source>
        <dbReference type="Pfam" id="PF00171"/>
    </source>
</evidence>
<dbReference type="Gene3D" id="3.40.309.10">
    <property type="entry name" value="Aldehyde Dehydrogenase, Chain A, domain 2"/>
    <property type="match status" value="1"/>
</dbReference>
<dbReference type="SUPFAM" id="SSF53720">
    <property type="entry name" value="ALDH-like"/>
    <property type="match status" value="1"/>
</dbReference>
<dbReference type="AlphaFoldDB" id="A0A9W9VTA0"/>
<dbReference type="InterPro" id="IPR015590">
    <property type="entry name" value="Aldehyde_DH_dom"/>
</dbReference>
<keyword evidence="4" id="KW-1185">Reference proteome</keyword>
<dbReference type="Proteomes" id="UP001147782">
    <property type="component" value="Unassembled WGS sequence"/>
</dbReference>
<dbReference type="GO" id="GO:0004777">
    <property type="term" value="F:succinate-semialdehyde dehydrogenase (NAD+) activity"/>
    <property type="evidence" value="ECO:0007669"/>
    <property type="project" value="TreeGrafter"/>
</dbReference>
<feature type="domain" description="Aldehyde dehydrogenase" evidence="2">
    <location>
        <begin position="1"/>
        <end position="72"/>
    </location>
</feature>
<accession>A0A9W9VTA0</accession>
<protein>
    <recommendedName>
        <fullName evidence="2">Aldehyde dehydrogenase domain-containing protein</fullName>
    </recommendedName>
</protein>
<name>A0A9W9VTA0_9EURO</name>
<reference evidence="3" key="1">
    <citation type="submission" date="2022-11" db="EMBL/GenBank/DDBJ databases">
        <authorList>
            <person name="Petersen C."/>
        </authorList>
    </citation>
    <scope>NUCLEOTIDE SEQUENCE</scope>
    <source>
        <strain evidence="3">IBT 29864</strain>
    </source>
</reference>
<dbReference type="GeneID" id="81432113"/>
<proteinExistence type="predicted"/>
<dbReference type="InterPro" id="IPR050740">
    <property type="entry name" value="Aldehyde_DH_Superfamily"/>
</dbReference>
<evidence type="ECO:0000313" key="4">
    <source>
        <dbReference type="Proteomes" id="UP001147782"/>
    </source>
</evidence>
<dbReference type="PANTHER" id="PTHR43353:SF5">
    <property type="entry name" value="SUCCINATE-SEMIALDEHYDE DEHYDROGENASE, MITOCHONDRIAL"/>
    <property type="match status" value="1"/>
</dbReference>